<dbReference type="RefSeq" id="WP_395578043.1">
    <property type="nucleotide sequence ID" value="NZ_JAVCQK010000824.1"/>
</dbReference>
<evidence type="ECO:0000256" key="1">
    <source>
        <dbReference type="SAM" id="MobiDB-lite"/>
    </source>
</evidence>
<organism evidence="2 3">
    <name type="scientific">Pseudomonas syringae pv. tagetis</name>
    <dbReference type="NCBI Taxonomy" id="129140"/>
    <lineage>
        <taxon>Bacteria</taxon>
        <taxon>Pseudomonadati</taxon>
        <taxon>Pseudomonadota</taxon>
        <taxon>Gammaproteobacteria</taxon>
        <taxon>Pseudomonadales</taxon>
        <taxon>Pseudomonadaceae</taxon>
        <taxon>Pseudomonas</taxon>
    </lineage>
</organism>
<protein>
    <submittedName>
        <fullName evidence="2">Uncharacterized protein</fullName>
    </submittedName>
</protein>
<name>A0ABW7NXB6_9PSED</name>
<evidence type="ECO:0000313" key="3">
    <source>
        <dbReference type="Proteomes" id="UP001610657"/>
    </source>
</evidence>
<comment type="caution">
    <text evidence="2">The sequence shown here is derived from an EMBL/GenBank/DDBJ whole genome shotgun (WGS) entry which is preliminary data.</text>
</comment>
<accession>A0ABW7NXB6</accession>
<keyword evidence="3" id="KW-1185">Reference proteome</keyword>
<proteinExistence type="predicted"/>
<feature type="region of interest" description="Disordered" evidence="1">
    <location>
        <begin position="38"/>
        <end position="64"/>
    </location>
</feature>
<feature type="non-terminal residue" evidence="2">
    <location>
        <position position="64"/>
    </location>
</feature>
<evidence type="ECO:0000313" key="2">
    <source>
        <dbReference type="EMBL" id="MFH7519389.1"/>
    </source>
</evidence>
<dbReference type="Proteomes" id="UP001610657">
    <property type="component" value="Unassembled WGS sequence"/>
</dbReference>
<gene>
    <name evidence="2" type="ORF">RA271_30430</name>
</gene>
<reference evidence="2 3" key="1">
    <citation type="submission" date="2023-08" db="EMBL/GenBank/DDBJ databases">
        <title>Genomic and mutational analysis of Pseudomonas syringae pv. tagetis EB037 pathogenicity on sunflower.</title>
        <authorList>
            <person name="Maul J.E."/>
        </authorList>
    </citation>
    <scope>NUCLEOTIDE SEQUENCE [LARGE SCALE GENOMIC DNA]</scope>
    <source>
        <strain evidence="2 3">EB037_T1</strain>
    </source>
</reference>
<dbReference type="EMBL" id="JAVCQK010000824">
    <property type="protein sequence ID" value="MFH7519389.1"/>
    <property type="molecule type" value="Genomic_DNA"/>
</dbReference>
<sequence length="64" mass="7631">MISLFRTDDDKYFQTTPSRLITPRCQLKLVWYGDDDRHPHESNTGEINNSDVLSLEESDERKWM</sequence>